<dbReference type="Pfam" id="PF03990">
    <property type="entry name" value="DUF348"/>
    <property type="match status" value="3"/>
</dbReference>
<dbReference type="EMBL" id="JAUSVB010000001">
    <property type="protein sequence ID" value="MDQ0372006.1"/>
    <property type="molecule type" value="Genomic_DNA"/>
</dbReference>
<dbReference type="Gene3D" id="2.20.230.10">
    <property type="entry name" value="Resuscitation-promoting factor rpfb"/>
    <property type="match status" value="1"/>
</dbReference>
<dbReference type="InterPro" id="IPR023346">
    <property type="entry name" value="Lysozyme-like_dom_sf"/>
</dbReference>
<comment type="caution">
    <text evidence="6">The sequence shown here is derived from an EMBL/GenBank/DDBJ whole genome shotgun (WGS) entry which is preliminary data.</text>
</comment>
<proteinExistence type="inferred from homology"/>
<dbReference type="RefSeq" id="WP_307489211.1">
    <property type="nucleotide sequence ID" value="NZ_JAUSVB010000001.1"/>
</dbReference>
<protein>
    <submittedName>
        <fullName evidence="6">Uncharacterized protein YabE (DUF348 family)</fullName>
    </submittedName>
</protein>
<dbReference type="InterPro" id="IPR010618">
    <property type="entry name" value="RPF"/>
</dbReference>
<sequence>MPGHLDGWSPVQFSTLIPGLSARSRATSPEDESPTTGHRSGRARILPITAAAAALVLAGGTAAFAHAQKTVTLDVNGEVEQLSTFAGSVDGLLDDQGVVVGERDVVSQRGSLREGTEIVVRHAHQVSVNVDGVETSVWTTALTADEALDSLAARGQSVALVASRSAAGGRPELALDLTLHGPADVVVDGTTLEVTDADASVAQVLGELGITLNALDRVSVVQGAAGRVQVNVNRVVVQDVTTTLEVPFASTTQQDAARYTDQKRTLTAGVPGARTLVERVTTIDGVESARVAVSDVVTVAPVDEVLSVGTKARPAVVKTPSTTAGASTGTPVTAGGDADSLNWAALAKCESGGNPTAVSSTGKYHGLYQFSVSTWQAVGGAGLPSDASAEEQTARAKMLYNRSGAGQWPHCGKYLFS</sequence>
<evidence type="ECO:0000256" key="1">
    <source>
        <dbReference type="ARBA" id="ARBA00010830"/>
    </source>
</evidence>
<dbReference type="InterPro" id="IPR011098">
    <property type="entry name" value="G5_dom"/>
</dbReference>
<name>A0ABU0EA84_9CELL</name>
<dbReference type="Proteomes" id="UP001239626">
    <property type="component" value="Unassembled WGS sequence"/>
</dbReference>
<evidence type="ECO:0000256" key="2">
    <source>
        <dbReference type="ARBA" id="ARBA00022729"/>
    </source>
</evidence>
<keyword evidence="2" id="KW-0732">Signal</keyword>
<dbReference type="Pfam" id="PF06737">
    <property type="entry name" value="Transglycosylas"/>
    <property type="match status" value="1"/>
</dbReference>
<dbReference type="SMART" id="SM01208">
    <property type="entry name" value="G5"/>
    <property type="match status" value="1"/>
</dbReference>
<evidence type="ECO:0000259" key="5">
    <source>
        <dbReference type="PROSITE" id="PS51109"/>
    </source>
</evidence>
<dbReference type="Gene3D" id="1.10.530.10">
    <property type="match status" value="1"/>
</dbReference>
<evidence type="ECO:0000256" key="3">
    <source>
        <dbReference type="ARBA" id="ARBA00022801"/>
    </source>
</evidence>
<dbReference type="SUPFAM" id="SSF53955">
    <property type="entry name" value="Lysozyme-like"/>
    <property type="match status" value="1"/>
</dbReference>
<feature type="domain" description="G5" evidence="5">
    <location>
        <begin position="232"/>
        <end position="312"/>
    </location>
</feature>
<evidence type="ECO:0000313" key="6">
    <source>
        <dbReference type="EMBL" id="MDQ0372006.1"/>
    </source>
</evidence>
<keyword evidence="3" id="KW-0378">Hydrolase</keyword>
<dbReference type="InterPro" id="IPR007137">
    <property type="entry name" value="DUF348"/>
</dbReference>
<gene>
    <name evidence="6" type="ORF">J2X26_000303</name>
</gene>
<comment type="similarity">
    <text evidence="1">Belongs to the transglycosylase family. Rpf subfamily.</text>
</comment>
<dbReference type="CDD" id="cd13925">
    <property type="entry name" value="RPF"/>
    <property type="match status" value="1"/>
</dbReference>
<evidence type="ECO:0000256" key="4">
    <source>
        <dbReference type="SAM" id="MobiDB-lite"/>
    </source>
</evidence>
<accession>A0ABU0EA84</accession>
<reference evidence="6 7" key="1">
    <citation type="submission" date="2023-07" db="EMBL/GenBank/DDBJ databases">
        <title>Sorghum-associated microbial communities from plants grown in Nebraska, USA.</title>
        <authorList>
            <person name="Schachtman D."/>
        </authorList>
    </citation>
    <scope>NUCLEOTIDE SEQUENCE [LARGE SCALE GENOMIC DNA]</scope>
    <source>
        <strain evidence="6 7">BE332</strain>
    </source>
</reference>
<feature type="region of interest" description="Disordered" evidence="4">
    <location>
        <begin position="19"/>
        <end position="43"/>
    </location>
</feature>
<dbReference type="PROSITE" id="PS51109">
    <property type="entry name" value="G5"/>
    <property type="match status" value="1"/>
</dbReference>
<evidence type="ECO:0000313" key="7">
    <source>
        <dbReference type="Proteomes" id="UP001239626"/>
    </source>
</evidence>
<keyword evidence="7" id="KW-1185">Reference proteome</keyword>
<dbReference type="Pfam" id="PF07501">
    <property type="entry name" value="G5"/>
    <property type="match status" value="1"/>
</dbReference>
<organism evidence="6 7">
    <name type="scientific">Cellulomonas humilata</name>
    <dbReference type="NCBI Taxonomy" id="144055"/>
    <lineage>
        <taxon>Bacteria</taxon>
        <taxon>Bacillati</taxon>
        <taxon>Actinomycetota</taxon>
        <taxon>Actinomycetes</taxon>
        <taxon>Micrococcales</taxon>
        <taxon>Cellulomonadaceae</taxon>
        <taxon>Cellulomonas</taxon>
    </lineage>
</organism>